<dbReference type="PANTHER" id="PTHR21261">
    <property type="entry name" value="BEAT PROTEIN"/>
    <property type="match status" value="1"/>
</dbReference>
<sequence length="101" mass="11522">MSFSIKDDSFPGCSSSRSHIPLRINMLHIPNPVVTGDSVRLRCAYELGNETLYAVKWYKNMGEFFRYVPASDPPLKKFPQTGIDVDSTSERVVRLYLSYLT</sequence>
<reference evidence="1 2" key="1">
    <citation type="submission" date="2021-06" db="EMBL/GenBank/DDBJ databases">
        <title>Caerostris darwini draft genome.</title>
        <authorList>
            <person name="Kono N."/>
            <person name="Arakawa K."/>
        </authorList>
    </citation>
    <scope>NUCLEOTIDE SEQUENCE [LARGE SCALE GENOMIC DNA]</scope>
</reference>
<dbReference type="PANTHER" id="PTHR21261:SF15">
    <property type="entry name" value="BEATEN PATH IIIA, ISOFORM D-RELATED"/>
    <property type="match status" value="1"/>
</dbReference>
<dbReference type="Proteomes" id="UP001054837">
    <property type="component" value="Unassembled WGS sequence"/>
</dbReference>
<dbReference type="EMBL" id="BPLQ01001567">
    <property type="protein sequence ID" value="GIX83034.1"/>
    <property type="molecule type" value="Genomic_DNA"/>
</dbReference>
<dbReference type="AlphaFoldDB" id="A0AAV4NDX7"/>
<comment type="caution">
    <text evidence="1">The sequence shown here is derived from an EMBL/GenBank/DDBJ whole genome shotgun (WGS) entry which is preliminary data.</text>
</comment>
<keyword evidence="2" id="KW-1185">Reference proteome</keyword>
<evidence type="ECO:0000313" key="1">
    <source>
        <dbReference type="EMBL" id="GIX83034.1"/>
    </source>
</evidence>
<protein>
    <recommendedName>
        <fullName evidence="3">Ig-like domain-containing protein</fullName>
    </recommendedName>
</protein>
<proteinExistence type="predicted"/>
<name>A0AAV4NDX7_9ARAC</name>
<accession>A0AAV4NDX7</accession>
<evidence type="ECO:0000313" key="2">
    <source>
        <dbReference type="Proteomes" id="UP001054837"/>
    </source>
</evidence>
<gene>
    <name evidence="1" type="primary">AVEN_203180_1</name>
    <name evidence="1" type="ORF">CDAR_302451</name>
</gene>
<evidence type="ECO:0008006" key="3">
    <source>
        <dbReference type="Google" id="ProtNLM"/>
    </source>
</evidence>
<organism evidence="1 2">
    <name type="scientific">Caerostris darwini</name>
    <dbReference type="NCBI Taxonomy" id="1538125"/>
    <lineage>
        <taxon>Eukaryota</taxon>
        <taxon>Metazoa</taxon>
        <taxon>Ecdysozoa</taxon>
        <taxon>Arthropoda</taxon>
        <taxon>Chelicerata</taxon>
        <taxon>Arachnida</taxon>
        <taxon>Araneae</taxon>
        <taxon>Araneomorphae</taxon>
        <taxon>Entelegynae</taxon>
        <taxon>Araneoidea</taxon>
        <taxon>Araneidae</taxon>
        <taxon>Caerostris</taxon>
    </lineage>
</organism>